<proteinExistence type="predicted"/>
<feature type="region of interest" description="Disordered" evidence="1">
    <location>
        <begin position="1"/>
        <end position="20"/>
    </location>
</feature>
<protein>
    <submittedName>
        <fullName evidence="2">Uncharacterized protein</fullName>
    </submittedName>
</protein>
<feature type="compositionally biased region" description="Polar residues" evidence="1">
    <location>
        <begin position="1"/>
        <end position="18"/>
    </location>
</feature>
<organism evidence="2 3">
    <name type="scientific">Dendrobium catenatum</name>
    <dbReference type="NCBI Taxonomy" id="906689"/>
    <lineage>
        <taxon>Eukaryota</taxon>
        <taxon>Viridiplantae</taxon>
        <taxon>Streptophyta</taxon>
        <taxon>Embryophyta</taxon>
        <taxon>Tracheophyta</taxon>
        <taxon>Spermatophyta</taxon>
        <taxon>Magnoliopsida</taxon>
        <taxon>Liliopsida</taxon>
        <taxon>Asparagales</taxon>
        <taxon>Orchidaceae</taxon>
        <taxon>Epidendroideae</taxon>
        <taxon>Malaxideae</taxon>
        <taxon>Dendrobiinae</taxon>
        <taxon>Dendrobium</taxon>
    </lineage>
</organism>
<evidence type="ECO:0000256" key="1">
    <source>
        <dbReference type="SAM" id="MobiDB-lite"/>
    </source>
</evidence>
<reference evidence="2 3" key="1">
    <citation type="journal article" date="2016" name="Sci. Rep.">
        <title>The Dendrobium catenatum Lindl. genome sequence provides insights into polysaccharide synthase, floral development and adaptive evolution.</title>
        <authorList>
            <person name="Zhang G.Q."/>
            <person name="Xu Q."/>
            <person name="Bian C."/>
            <person name="Tsai W.C."/>
            <person name="Yeh C.M."/>
            <person name="Liu K.W."/>
            <person name="Yoshida K."/>
            <person name="Zhang L.S."/>
            <person name="Chang S.B."/>
            <person name="Chen F."/>
            <person name="Shi Y."/>
            <person name="Su Y.Y."/>
            <person name="Zhang Y.Q."/>
            <person name="Chen L.J."/>
            <person name="Yin Y."/>
            <person name="Lin M."/>
            <person name="Huang H."/>
            <person name="Deng H."/>
            <person name="Wang Z.W."/>
            <person name="Zhu S.L."/>
            <person name="Zhao X."/>
            <person name="Deng C."/>
            <person name="Niu S.C."/>
            <person name="Huang J."/>
            <person name="Wang M."/>
            <person name="Liu G.H."/>
            <person name="Yang H.J."/>
            <person name="Xiao X.J."/>
            <person name="Hsiao Y.Y."/>
            <person name="Wu W.L."/>
            <person name="Chen Y.Y."/>
            <person name="Mitsuda N."/>
            <person name="Ohme-Takagi M."/>
            <person name="Luo Y.B."/>
            <person name="Van de Peer Y."/>
            <person name="Liu Z.J."/>
        </authorList>
    </citation>
    <scope>NUCLEOTIDE SEQUENCE [LARGE SCALE GENOMIC DNA]</scope>
    <source>
        <tissue evidence="2">The whole plant</tissue>
    </source>
</reference>
<accession>A0A2I0WMT9</accession>
<keyword evidence="3" id="KW-1185">Reference proteome</keyword>
<evidence type="ECO:0000313" key="3">
    <source>
        <dbReference type="Proteomes" id="UP000233837"/>
    </source>
</evidence>
<evidence type="ECO:0000313" key="2">
    <source>
        <dbReference type="EMBL" id="PKU76966.1"/>
    </source>
</evidence>
<dbReference type="EMBL" id="KZ502537">
    <property type="protein sequence ID" value="PKU76966.1"/>
    <property type="molecule type" value="Genomic_DNA"/>
</dbReference>
<name>A0A2I0WMT9_9ASPA</name>
<reference evidence="2 3" key="2">
    <citation type="journal article" date="2017" name="Nature">
        <title>The Apostasia genome and the evolution of orchids.</title>
        <authorList>
            <person name="Zhang G.Q."/>
            <person name="Liu K.W."/>
            <person name="Li Z."/>
            <person name="Lohaus R."/>
            <person name="Hsiao Y.Y."/>
            <person name="Niu S.C."/>
            <person name="Wang J.Y."/>
            <person name="Lin Y.C."/>
            <person name="Xu Q."/>
            <person name="Chen L.J."/>
            <person name="Yoshida K."/>
            <person name="Fujiwara S."/>
            <person name="Wang Z.W."/>
            <person name="Zhang Y.Q."/>
            <person name="Mitsuda N."/>
            <person name="Wang M."/>
            <person name="Liu G.H."/>
            <person name="Pecoraro L."/>
            <person name="Huang H.X."/>
            <person name="Xiao X.J."/>
            <person name="Lin M."/>
            <person name="Wu X.Y."/>
            <person name="Wu W.L."/>
            <person name="Chen Y.Y."/>
            <person name="Chang S.B."/>
            <person name="Sakamoto S."/>
            <person name="Ohme-Takagi M."/>
            <person name="Yagi M."/>
            <person name="Zeng S.J."/>
            <person name="Shen C.Y."/>
            <person name="Yeh C.M."/>
            <person name="Luo Y.B."/>
            <person name="Tsai W.C."/>
            <person name="Van de Peer Y."/>
            <person name="Liu Z.J."/>
        </authorList>
    </citation>
    <scope>NUCLEOTIDE SEQUENCE [LARGE SCALE GENOMIC DNA]</scope>
    <source>
        <tissue evidence="2">The whole plant</tissue>
    </source>
</reference>
<dbReference type="AlphaFoldDB" id="A0A2I0WMT9"/>
<sequence length="191" mass="21495">MEQNPADGTSNSLQVGNKNDQDVLKYDKNSFKALVDPEEGELLETTTDVILEEEDVVNEVNSVLENEADNKDKEASTADHTLKSKLRIAIQAAPREEDRCPSCSGRRLCSPRCFQASKLLLGRFWGLPLLFGSFQQPSNRHKLAGVKEERGRNILPQQMPHQPKSGQNQGLWIEPRGRRLREIRLTGKASF</sequence>
<gene>
    <name evidence="2" type="ORF">MA16_Dca001572</name>
</gene>
<dbReference type="Proteomes" id="UP000233837">
    <property type="component" value="Unassembled WGS sequence"/>
</dbReference>